<dbReference type="GO" id="GO:0047372">
    <property type="term" value="F:monoacylglycerol lipase activity"/>
    <property type="evidence" value="ECO:0007669"/>
    <property type="project" value="TreeGrafter"/>
</dbReference>
<sequence length="370" mass="40350">MADRPMRTDPNAAQPGRGLARRELVGALAAGAVVAASAAPAVAAPSARLATEEFRLPWSEPGVEIYVRNKRPAGTERFPGDRILLYVHGATYPASTAFDLPLGGMSPMDYLAGLGFDVYLVDLPGYGLSGRPAAMSAPASDNAPFMRTPDSAKVVGQVVDFILKRRGVEKIDLMGWSWGTSTMGLYTSTHNDKVNRLVLYAPQWLARTPALIGGNGPLGAYRSVSRDNAKTRWLTGVPEDKKAELIPPGWFEQWADATFATDQAGAKQTPPVLRAPNGVVADSKEFWQAGKPLYDPGEIRVPVLIIHAEWDADLPSYQAQEYFTKLTHAPYKRFVELGEGTHTVMMEKNRMQFLHEVEAFLTEADPQALN</sequence>
<dbReference type="PROSITE" id="PS51318">
    <property type="entry name" value="TAT"/>
    <property type="match status" value="1"/>
</dbReference>
<dbReference type="InterPro" id="IPR006311">
    <property type="entry name" value="TAT_signal"/>
</dbReference>
<dbReference type="EMBL" id="BSPL01000013">
    <property type="protein sequence ID" value="GLS70013.1"/>
    <property type="molecule type" value="Genomic_DNA"/>
</dbReference>
<feature type="domain" description="AB hydrolase-1" evidence="1">
    <location>
        <begin position="108"/>
        <end position="348"/>
    </location>
</feature>
<dbReference type="PANTHER" id="PTHR43798">
    <property type="entry name" value="MONOACYLGLYCEROL LIPASE"/>
    <property type="match status" value="1"/>
</dbReference>
<protein>
    <submittedName>
        <fullName evidence="2">Alpha/beta hydrolase</fullName>
    </submittedName>
</protein>
<keyword evidence="2" id="KW-0378">Hydrolase</keyword>
<dbReference type="Proteomes" id="UP001157440">
    <property type="component" value="Unassembled WGS sequence"/>
</dbReference>
<reference evidence="3" key="1">
    <citation type="journal article" date="2019" name="Int. J. Syst. Evol. Microbiol.">
        <title>The Global Catalogue of Microorganisms (GCM) 10K type strain sequencing project: providing services to taxonomists for standard genome sequencing and annotation.</title>
        <authorList>
            <consortium name="The Broad Institute Genomics Platform"/>
            <consortium name="The Broad Institute Genome Sequencing Center for Infectious Disease"/>
            <person name="Wu L."/>
            <person name="Ma J."/>
        </authorList>
    </citation>
    <scope>NUCLEOTIDE SEQUENCE [LARGE SCALE GENOMIC DNA]</scope>
    <source>
        <strain evidence="3">NBRC 103632</strain>
    </source>
</reference>
<gene>
    <name evidence="2" type="ORF">GCM10007890_20260</name>
</gene>
<dbReference type="SUPFAM" id="SSF53474">
    <property type="entry name" value="alpha/beta-Hydrolases"/>
    <property type="match status" value="1"/>
</dbReference>
<accession>A0AA37TFM8</accession>
<dbReference type="InterPro" id="IPR029058">
    <property type="entry name" value="AB_hydrolase_fold"/>
</dbReference>
<dbReference type="GO" id="GO:0046464">
    <property type="term" value="P:acylglycerol catabolic process"/>
    <property type="evidence" value="ECO:0007669"/>
    <property type="project" value="TreeGrafter"/>
</dbReference>
<dbReference type="AlphaFoldDB" id="A0AA37TFM8"/>
<proteinExistence type="predicted"/>
<dbReference type="GO" id="GO:0016020">
    <property type="term" value="C:membrane"/>
    <property type="evidence" value="ECO:0007669"/>
    <property type="project" value="TreeGrafter"/>
</dbReference>
<dbReference type="RefSeq" id="WP_238197309.1">
    <property type="nucleotide sequence ID" value="NZ_BPQZ01000017.1"/>
</dbReference>
<evidence type="ECO:0000313" key="2">
    <source>
        <dbReference type="EMBL" id="GLS70013.1"/>
    </source>
</evidence>
<dbReference type="InterPro" id="IPR050266">
    <property type="entry name" value="AB_hydrolase_sf"/>
</dbReference>
<evidence type="ECO:0000259" key="1">
    <source>
        <dbReference type="Pfam" id="PF00561"/>
    </source>
</evidence>
<dbReference type="InterPro" id="IPR000073">
    <property type="entry name" value="AB_hydrolase_1"/>
</dbReference>
<dbReference type="Pfam" id="PF00561">
    <property type="entry name" value="Abhydrolase_1"/>
    <property type="match status" value="1"/>
</dbReference>
<comment type="caution">
    <text evidence="2">The sequence shown here is derived from an EMBL/GenBank/DDBJ whole genome shotgun (WGS) entry which is preliminary data.</text>
</comment>
<dbReference type="Gene3D" id="3.40.50.1820">
    <property type="entry name" value="alpha/beta hydrolase"/>
    <property type="match status" value="1"/>
</dbReference>
<keyword evidence="3" id="KW-1185">Reference proteome</keyword>
<name>A0AA37TFM8_9HYPH</name>
<dbReference type="PANTHER" id="PTHR43798:SF33">
    <property type="entry name" value="HYDROLASE, PUTATIVE (AFU_ORTHOLOGUE AFUA_2G14860)-RELATED"/>
    <property type="match status" value="1"/>
</dbReference>
<organism evidence="2 3">
    <name type="scientific">Methylobacterium tardum</name>
    <dbReference type="NCBI Taxonomy" id="374432"/>
    <lineage>
        <taxon>Bacteria</taxon>
        <taxon>Pseudomonadati</taxon>
        <taxon>Pseudomonadota</taxon>
        <taxon>Alphaproteobacteria</taxon>
        <taxon>Hyphomicrobiales</taxon>
        <taxon>Methylobacteriaceae</taxon>
        <taxon>Methylobacterium</taxon>
    </lineage>
</organism>
<evidence type="ECO:0000313" key="3">
    <source>
        <dbReference type="Proteomes" id="UP001157440"/>
    </source>
</evidence>